<dbReference type="InterPro" id="IPR010331">
    <property type="entry name" value="ExoD"/>
</dbReference>
<dbReference type="PIRSF" id="PIRSF033239">
    <property type="entry name" value="ExoD"/>
    <property type="match status" value="1"/>
</dbReference>
<evidence type="ECO:0000313" key="2">
    <source>
        <dbReference type="EMBL" id="ABG32021.1"/>
    </source>
</evidence>
<dbReference type="AlphaFoldDB" id="Q166S2"/>
<organism evidence="2 3">
    <name type="scientific">Roseobacter denitrificans (strain ATCC 33942 / OCh 114)</name>
    <name type="common">Erythrobacter sp. (strain OCh 114)</name>
    <name type="synonym">Roseobacter denitrificans</name>
    <dbReference type="NCBI Taxonomy" id="375451"/>
    <lineage>
        <taxon>Bacteria</taxon>
        <taxon>Pseudomonadati</taxon>
        <taxon>Pseudomonadota</taxon>
        <taxon>Alphaproteobacteria</taxon>
        <taxon>Rhodobacterales</taxon>
        <taxon>Roseobacteraceae</taxon>
        <taxon>Roseobacter</taxon>
    </lineage>
</organism>
<reference evidence="2 3" key="1">
    <citation type="journal article" date="2007" name="J. Bacteriol.">
        <title>The complete genome sequence of Roseobacter denitrificans reveals a mixotrophic rather than photosynthetic metabolism.</title>
        <authorList>
            <person name="Swingley W.D."/>
            <person name="Sadekar S."/>
            <person name="Mastrian S.D."/>
            <person name="Matthies H.J."/>
            <person name="Hao J."/>
            <person name="Ramos H."/>
            <person name="Acharya C.R."/>
            <person name="Conrad A.L."/>
            <person name="Taylor H.L."/>
            <person name="Dejesa L.C."/>
            <person name="Shah M.K."/>
            <person name="O'huallachain M.E."/>
            <person name="Lince M.T."/>
            <person name="Blankenship R.E."/>
            <person name="Beatty J.T."/>
            <person name="Touchman J.W."/>
        </authorList>
    </citation>
    <scope>NUCLEOTIDE SEQUENCE [LARGE SCALE GENOMIC DNA]</scope>
    <source>
        <strain evidence="3">ATCC 33942 / OCh 114</strain>
    </source>
</reference>
<keyword evidence="1" id="KW-0812">Transmembrane</keyword>
<keyword evidence="1" id="KW-0472">Membrane</keyword>
<dbReference type="HOGENOM" id="CLU_093444_1_0_5"/>
<dbReference type="PANTHER" id="PTHR41795">
    <property type="entry name" value="EXOPOLYSACCHARIDE SYNTHESIS PROTEIN"/>
    <property type="match status" value="1"/>
</dbReference>
<feature type="transmembrane region" description="Helical" evidence="1">
    <location>
        <begin position="129"/>
        <end position="149"/>
    </location>
</feature>
<dbReference type="PANTHER" id="PTHR41795:SF1">
    <property type="entry name" value="EXOPOLYSACCHARIDE SYNTHESIS PROTEIN"/>
    <property type="match status" value="1"/>
</dbReference>
<sequence length="200" mass="21221">MRTITMSENDLQTQFTDTIDRVSSISEHGDTTTIGEVTKAVGGRSHLTVILLAAALASTPLSGIPGLATVCGLIIALSSAQALCGRDRVRLPKFLSRKSLNNDSLSGALSFLRKCSSFLDNHTAPRFDILVTGPARTLLFSFFLIGGLLMPVLELIPFSSSIMAATIAFFSIAAVSRDGLWAAMGILTIGTCATMLVWLV</sequence>
<accession>Q166S2</accession>
<keyword evidence="1" id="KW-1133">Transmembrane helix</keyword>
<dbReference type="EMBL" id="CP000362">
    <property type="protein sequence ID" value="ABG32021.1"/>
    <property type="molecule type" value="Genomic_DNA"/>
</dbReference>
<name>Q166S2_ROSDO</name>
<gene>
    <name evidence="2" type="ordered locus">RD1_2455</name>
</gene>
<dbReference type="eggNOG" id="COG3932">
    <property type="taxonomic scope" value="Bacteria"/>
</dbReference>
<protein>
    <submittedName>
        <fullName evidence="2">Exopolysaccharide synthesis, ExoD superfamily, putative</fullName>
    </submittedName>
</protein>
<dbReference type="KEGG" id="rde:RD1_2455"/>
<evidence type="ECO:0000256" key="1">
    <source>
        <dbReference type="SAM" id="Phobius"/>
    </source>
</evidence>
<dbReference type="Proteomes" id="UP000007029">
    <property type="component" value="Chromosome"/>
</dbReference>
<dbReference type="STRING" id="375451.RD1_2455"/>
<keyword evidence="3" id="KW-1185">Reference proteome</keyword>
<feature type="transmembrane region" description="Helical" evidence="1">
    <location>
        <begin position="180"/>
        <end position="199"/>
    </location>
</feature>
<proteinExistence type="predicted"/>
<evidence type="ECO:0000313" key="3">
    <source>
        <dbReference type="Proteomes" id="UP000007029"/>
    </source>
</evidence>
<dbReference type="Pfam" id="PF06055">
    <property type="entry name" value="ExoD"/>
    <property type="match status" value="1"/>
</dbReference>